<proteinExistence type="predicted"/>
<accession>A0AAD4GA31</accession>
<evidence type="ECO:0000313" key="3">
    <source>
        <dbReference type="Proteomes" id="UP001194468"/>
    </source>
</evidence>
<gene>
    <name evidence="2" type="ORF">L210DRAFT_2856256</name>
</gene>
<dbReference type="Proteomes" id="UP001194468">
    <property type="component" value="Unassembled WGS sequence"/>
</dbReference>
<dbReference type="EMBL" id="WHUW01000042">
    <property type="protein sequence ID" value="KAF8432221.1"/>
    <property type="molecule type" value="Genomic_DNA"/>
</dbReference>
<reference evidence="2" key="1">
    <citation type="submission" date="2019-10" db="EMBL/GenBank/DDBJ databases">
        <authorList>
            <consortium name="DOE Joint Genome Institute"/>
            <person name="Kuo A."/>
            <person name="Miyauchi S."/>
            <person name="Kiss E."/>
            <person name="Drula E."/>
            <person name="Kohler A."/>
            <person name="Sanchez-Garcia M."/>
            <person name="Andreopoulos B."/>
            <person name="Barry K.W."/>
            <person name="Bonito G."/>
            <person name="Buee M."/>
            <person name="Carver A."/>
            <person name="Chen C."/>
            <person name="Cichocki N."/>
            <person name="Clum A."/>
            <person name="Culley D."/>
            <person name="Crous P.W."/>
            <person name="Fauchery L."/>
            <person name="Girlanda M."/>
            <person name="Hayes R."/>
            <person name="Keri Z."/>
            <person name="LaButti K."/>
            <person name="Lipzen A."/>
            <person name="Lombard V."/>
            <person name="Magnuson J."/>
            <person name="Maillard F."/>
            <person name="Morin E."/>
            <person name="Murat C."/>
            <person name="Nolan M."/>
            <person name="Ohm R."/>
            <person name="Pangilinan J."/>
            <person name="Pereira M."/>
            <person name="Perotto S."/>
            <person name="Peter M."/>
            <person name="Riley R."/>
            <person name="Sitrit Y."/>
            <person name="Stielow B."/>
            <person name="Szollosi G."/>
            <person name="Zifcakova L."/>
            <person name="Stursova M."/>
            <person name="Spatafora J.W."/>
            <person name="Tedersoo L."/>
            <person name="Vaario L.-M."/>
            <person name="Yamada A."/>
            <person name="Yan M."/>
            <person name="Wang P."/>
            <person name="Xu J."/>
            <person name="Bruns T."/>
            <person name="Baldrian P."/>
            <person name="Vilgalys R."/>
            <person name="Henrissat B."/>
            <person name="Grigoriev I.V."/>
            <person name="Hibbett D."/>
            <person name="Nagy L.G."/>
            <person name="Martin F.M."/>
        </authorList>
    </citation>
    <scope>NUCLEOTIDE SEQUENCE</scope>
    <source>
        <strain evidence="2">BED1</strain>
    </source>
</reference>
<sequence>MHLNCPTPCQPDLMRTPTEHLSFIPDRPPTHQTDTPTVSLSSFLTPQIVLFTLTLSYSPLLPVAQPPVAVLSLSRSKRDGGHAPYSNPRDQKSSPKWGWNNPIDANGRRAYLPSIRGPVFIVLCGQGSRQFGIFFWGMRGSHWLWDARVLVASVASEQLYMVRDIPRCHKNSQAKDPRMVLSSEFTTRYESKEFQDGHAVGIMRVVVGVR</sequence>
<organism evidence="2 3">
    <name type="scientific">Boletus edulis BED1</name>
    <dbReference type="NCBI Taxonomy" id="1328754"/>
    <lineage>
        <taxon>Eukaryota</taxon>
        <taxon>Fungi</taxon>
        <taxon>Dikarya</taxon>
        <taxon>Basidiomycota</taxon>
        <taxon>Agaricomycotina</taxon>
        <taxon>Agaricomycetes</taxon>
        <taxon>Agaricomycetidae</taxon>
        <taxon>Boletales</taxon>
        <taxon>Boletineae</taxon>
        <taxon>Boletaceae</taxon>
        <taxon>Boletoideae</taxon>
        <taxon>Boletus</taxon>
    </lineage>
</organism>
<feature type="region of interest" description="Disordered" evidence="1">
    <location>
        <begin position="78"/>
        <end position="99"/>
    </location>
</feature>
<dbReference type="AlphaFoldDB" id="A0AAD4GA31"/>
<evidence type="ECO:0000313" key="2">
    <source>
        <dbReference type="EMBL" id="KAF8432221.1"/>
    </source>
</evidence>
<comment type="caution">
    <text evidence="2">The sequence shown here is derived from an EMBL/GenBank/DDBJ whole genome shotgun (WGS) entry which is preliminary data.</text>
</comment>
<keyword evidence="3" id="KW-1185">Reference proteome</keyword>
<evidence type="ECO:0000256" key="1">
    <source>
        <dbReference type="SAM" id="MobiDB-lite"/>
    </source>
</evidence>
<reference evidence="2" key="2">
    <citation type="journal article" date="2020" name="Nat. Commun.">
        <title>Large-scale genome sequencing of mycorrhizal fungi provides insights into the early evolution of symbiotic traits.</title>
        <authorList>
            <person name="Miyauchi S."/>
            <person name="Kiss E."/>
            <person name="Kuo A."/>
            <person name="Drula E."/>
            <person name="Kohler A."/>
            <person name="Sanchez-Garcia M."/>
            <person name="Morin E."/>
            <person name="Andreopoulos B."/>
            <person name="Barry K.W."/>
            <person name="Bonito G."/>
            <person name="Buee M."/>
            <person name="Carver A."/>
            <person name="Chen C."/>
            <person name="Cichocki N."/>
            <person name="Clum A."/>
            <person name="Culley D."/>
            <person name="Crous P.W."/>
            <person name="Fauchery L."/>
            <person name="Girlanda M."/>
            <person name="Hayes R.D."/>
            <person name="Keri Z."/>
            <person name="LaButti K."/>
            <person name="Lipzen A."/>
            <person name="Lombard V."/>
            <person name="Magnuson J."/>
            <person name="Maillard F."/>
            <person name="Murat C."/>
            <person name="Nolan M."/>
            <person name="Ohm R.A."/>
            <person name="Pangilinan J."/>
            <person name="Pereira M.F."/>
            <person name="Perotto S."/>
            <person name="Peter M."/>
            <person name="Pfister S."/>
            <person name="Riley R."/>
            <person name="Sitrit Y."/>
            <person name="Stielow J.B."/>
            <person name="Szollosi G."/>
            <person name="Zifcakova L."/>
            <person name="Stursova M."/>
            <person name="Spatafora J.W."/>
            <person name="Tedersoo L."/>
            <person name="Vaario L.M."/>
            <person name="Yamada A."/>
            <person name="Yan M."/>
            <person name="Wang P."/>
            <person name="Xu J."/>
            <person name="Bruns T."/>
            <person name="Baldrian P."/>
            <person name="Vilgalys R."/>
            <person name="Dunand C."/>
            <person name="Henrissat B."/>
            <person name="Grigoriev I.V."/>
            <person name="Hibbett D."/>
            <person name="Nagy L.G."/>
            <person name="Martin F.M."/>
        </authorList>
    </citation>
    <scope>NUCLEOTIDE SEQUENCE</scope>
    <source>
        <strain evidence="2">BED1</strain>
    </source>
</reference>
<protein>
    <submittedName>
        <fullName evidence="2">Uncharacterized protein</fullName>
    </submittedName>
</protein>
<name>A0AAD4GA31_BOLED</name>